<comment type="similarity">
    <text evidence="7">Belongs to the HEY family.</text>
</comment>
<dbReference type="PhylomeDB" id="B3S5D9"/>
<dbReference type="Gene3D" id="6.10.250.980">
    <property type="match status" value="1"/>
</dbReference>
<dbReference type="InParanoid" id="B3S5D9"/>
<proteinExistence type="inferred from homology"/>
<evidence type="ECO:0000256" key="3">
    <source>
        <dbReference type="ARBA" id="ARBA00023015"/>
    </source>
</evidence>
<dbReference type="OrthoDB" id="6371181at2759"/>
<feature type="domain" description="BHLH" evidence="11">
    <location>
        <begin position="11"/>
        <end position="66"/>
    </location>
</feature>
<dbReference type="AlphaFoldDB" id="B3S5D9"/>
<keyword evidence="2" id="KW-0678">Repressor</keyword>
<feature type="compositionally biased region" description="Low complexity" evidence="10">
    <location>
        <begin position="155"/>
        <end position="186"/>
    </location>
</feature>
<name>B3S5D9_TRIAD</name>
<dbReference type="SMART" id="SM00511">
    <property type="entry name" value="ORANGE"/>
    <property type="match status" value="1"/>
</dbReference>
<keyword evidence="4" id="KW-0238">DNA-binding</keyword>
<dbReference type="Pfam" id="PF00010">
    <property type="entry name" value="HLH"/>
    <property type="match status" value="1"/>
</dbReference>
<dbReference type="EMBL" id="DS985250">
    <property type="protein sequence ID" value="EDV22120.1"/>
    <property type="molecule type" value="Genomic_DNA"/>
</dbReference>
<comment type="subcellular location">
    <subcellularLocation>
        <location evidence="1">Nucleus</location>
    </subcellularLocation>
</comment>
<evidence type="ECO:0000256" key="2">
    <source>
        <dbReference type="ARBA" id="ARBA00022491"/>
    </source>
</evidence>
<dbReference type="GO" id="GO:0006357">
    <property type="term" value="P:regulation of transcription by RNA polymerase II"/>
    <property type="evidence" value="ECO:0000318"/>
    <property type="project" value="GO_Central"/>
</dbReference>
<evidence type="ECO:0000256" key="8">
    <source>
        <dbReference type="ARBA" id="ARBA00073323"/>
    </source>
</evidence>
<gene>
    <name evidence="13" type="ORF">TRIADDRAFT_59292</name>
</gene>
<feature type="domain" description="Orange" evidence="12">
    <location>
        <begin position="98"/>
        <end position="133"/>
    </location>
</feature>
<dbReference type="SUPFAM" id="SSF47459">
    <property type="entry name" value="HLH, helix-loop-helix DNA-binding domain"/>
    <property type="match status" value="1"/>
</dbReference>
<dbReference type="InterPro" id="IPR003650">
    <property type="entry name" value="Orange_dom"/>
</dbReference>
<feature type="region of interest" description="Disordered" evidence="10">
    <location>
        <begin position="278"/>
        <end position="297"/>
    </location>
</feature>
<dbReference type="PROSITE" id="PS50888">
    <property type="entry name" value="BHLH"/>
    <property type="match status" value="1"/>
</dbReference>
<dbReference type="InterPro" id="IPR036638">
    <property type="entry name" value="HLH_DNA-bd_sf"/>
</dbReference>
<dbReference type="FunFam" id="4.10.280.10:FF:000054">
    <property type="entry name" value="hairy and enhancer of split-related protein HELT"/>
    <property type="match status" value="1"/>
</dbReference>
<dbReference type="GeneID" id="6756488"/>
<dbReference type="eggNOG" id="KOG4304">
    <property type="taxonomic scope" value="Eukaryota"/>
</dbReference>
<dbReference type="PANTHER" id="PTHR10985">
    <property type="entry name" value="BASIC HELIX-LOOP-HELIX TRANSCRIPTION FACTOR, HES-RELATED"/>
    <property type="match status" value="1"/>
</dbReference>
<dbReference type="Gene3D" id="4.10.280.10">
    <property type="entry name" value="Helix-loop-helix DNA-binding domain"/>
    <property type="match status" value="1"/>
</dbReference>
<evidence type="ECO:0000256" key="6">
    <source>
        <dbReference type="ARBA" id="ARBA00023242"/>
    </source>
</evidence>
<dbReference type="InterPro" id="IPR050370">
    <property type="entry name" value="HES_HEY"/>
</dbReference>
<dbReference type="InterPro" id="IPR011598">
    <property type="entry name" value="bHLH_dom"/>
</dbReference>
<dbReference type="Proteomes" id="UP000009022">
    <property type="component" value="Unassembled WGS sequence"/>
</dbReference>
<dbReference type="GO" id="GO:0009952">
    <property type="term" value="P:anterior/posterior pattern specification"/>
    <property type="evidence" value="ECO:0000318"/>
    <property type="project" value="GO_Central"/>
</dbReference>
<evidence type="ECO:0000256" key="4">
    <source>
        <dbReference type="ARBA" id="ARBA00023125"/>
    </source>
</evidence>
<dbReference type="PROSITE" id="PS51054">
    <property type="entry name" value="ORANGE"/>
    <property type="match status" value="1"/>
</dbReference>
<evidence type="ECO:0000256" key="9">
    <source>
        <dbReference type="ARBA" id="ARBA00078769"/>
    </source>
</evidence>
<keyword evidence="3" id="KW-0805">Transcription regulation</keyword>
<dbReference type="SUPFAM" id="SSF158457">
    <property type="entry name" value="Orange domain-like"/>
    <property type="match status" value="1"/>
</dbReference>
<evidence type="ECO:0000256" key="10">
    <source>
        <dbReference type="SAM" id="MobiDB-lite"/>
    </source>
</evidence>
<evidence type="ECO:0000256" key="1">
    <source>
        <dbReference type="ARBA" id="ARBA00004123"/>
    </source>
</evidence>
<sequence>MSTKRRDKMEQAQTSHKIIEKRRRDRINNCLAELSQAVPPAFASKTSGKLEKAEILEMTVHYLRVLHAYGIRLDSPADQPIMLHNSPEVQYEMLHQHYRNGYSDCIREILQYFIDVEGTSPQDQRCNQIFSYLQARINKGLHQSYDESSASYHRGQSNVSNGGNASNNANSISNSNHNNNPNGNLNGKDRRNKPSTQAFLRSHLNANTKSNRETMHSTPSPADVNNAGLPNLPLQLQQASVYPNVYQNHGGIQYGMHMPTSTSTGLLQNACCLPSSHPSSISKAVNDQSNSLLHGSM</sequence>
<keyword evidence="6" id="KW-0539">Nucleus</keyword>
<evidence type="ECO:0000259" key="11">
    <source>
        <dbReference type="PROSITE" id="PS50888"/>
    </source>
</evidence>
<protein>
    <recommendedName>
        <fullName evidence="8">Hairy and enhancer of split-related protein HELT</fullName>
    </recommendedName>
    <alternativeName>
        <fullName evidence="9">HES/HEY-like transcription factor</fullName>
    </alternativeName>
</protein>
<dbReference type="SMART" id="SM00353">
    <property type="entry name" value="HLH"/>
    <property type="match status" value="1"/>
</dbReference>
<dbReference type="GO" id="GO:0050767">
    <property type="term" value="P:regulation of neurogenesis"/>
    <property type="evidence" value="ECO:0000318"/>
    <property type="project" value="GO_Central"/>
</dbReference>
<feature type="region of interest" description="Disordered" evidence="10">
    <location>
        <begin position="206"/>
        <end position="229"/>
    </location>
</feature>
<evidence type="ECO:0000313" key="13">
    <source>
        <dbReference type="EMBL" id="EDV22120.1"/>
    </source>
</evidence>
<keyword evidence="14" id="KW-1185">Reference proteome</keyword>
<dbReference type="HOGENOM" id="CLU_937899_0_0_1"/>
<accession>B3S5D9</accession>
<dbReference type="CTD" id="6756488"/>
<organism evidence="13 14">
    <name type="scientific">Trichoplax adhaerens</name>
    <name type="common">Trichoplax reptans</name>
    <dbReference type="NCBI Taxonomy" id="10228"/>
    <lineage>
        <taxon>Eukaryota</taxon>
        <taxon>Metazoa</taxon>
        <taxon>Placozoa</taxon>
        <taxon>Uniplacotomia</taxon>
        <taxon>Trichoplacea</taxon>
        <taxon>Trichoplacidae</taxon>
        <taxon>Trichoplax</taxon>
    </lineage>
</organism>
<reference evidence="13 14" key="1">
    <citation type="journal article" date="2008" name="Nature">
        <title>The Trichoplax genome and the nature of placozoans.</title>
        <authorList>
            <person name="Srivastava M."/>
            <person name="Begovic E."/>
            <person name="Chapman J."/>
            <person name="Putnam N.H."/>
            <person name="Hellsten U."/>
            <person name="Kawashima T."/>
            <person name="Kuo A."/>
            <person name="Mitros T."/>
            <person name="Salamov A."/>
            <person name="Carpenter M.L."/>
            <person name="Signorovitch A.Y."/>
            <person name="Moreno M.A."/>
            <person name="Kamm K."/>
            <person name="Grimwood J."/>
            <person name="Schmutz J."/>
            <person name="Shapiro H."/>
            <person name="Grigoriev I.V."/>
            <person name="Buss L.W."/>
            <person name="Schierwater B."/>
            <person name="Dellaporta S.L."/>
            <person name="Rokhsar D.S."/>
        </authorList>
    </citation>
    <scope>NUCLEOTIDE SEQUENCE [LARGE SCALE GENOMIC DNA]</scope>
    <source>
        <strain evidence="13 14">Grell-BS-1999</strain>
    </source>
</reference>
<dbReference type="GO" id="GO:0005634">
    <property type="term" value="C:nucleus"/>
    <property type="evidence" value="ECO:0000318"/>
    <property type="project" value="GO_Central"/>
</dbReference>
<evidence type="ECO:0000256" key="5">
    <source>
        <dbReference type="ARBA" id="ARBA00023163"/>
    </source>
</evidence>
<dbReference type="RefSeq" id="XP_002115275.1">
    <property type="nucleotide sequence ID" value="XM_002115239.1"/>
</dbReference>
<dbReference type="KEGG" id="tad:TRIADDRAFT_59292"/>
<keyword evidence="5" id="KW-0804">Transcription</keyword>
<feature type="region of interest" description="Disordered" evidence="10">
    <location>
        <begin position="146"/>
        <end position="193"/>
    </location>
</feature>
<evidence type="ECO:0000259" key="12">
    <source>
        <dbReference type="PROSITE" id="PS51054"/>
    </source>
</evidence>
<evidence type="ECO:0000313" key="14">
    <source>
        <dbReference type="Proteomes" id="UP000009022"/>
    </source>
</evidence>
<dbReference type="CDD" id="cd11408">
    <property type="entry name" value="bHLH-O_HELT"/>
    <property type="match status" value="1"/>
</dbReference>
<dbReference type="GO" id="GO:0000978">
    <property type="term" value="F:RNA polymerase II cis-regulatory region sequence-specific DNA binding"/>
    <property type="evidence" value="ECO:0000318"/>
    <property type="project" value="GO_Central"/>
</dbReference>
<evidence type="ECO:0000256" key="7">
    <source>
        <dbReference type="ARBA" id="ARBA00038262"/>
    </source>
</evidence>
<dbReference type="GO" id="GO:0046983">
    <property type="term" value="F:protein dimerization activity"/>
    <property type="evidence" value="ECO:0007669"/>
    <property type="project" value="InterPro"/>
</dbReference>
<dbReference type="Pfam" id="PF07527">
    <property type="entry name" value="Hairy_orange"/>
    <property type="match status" value="1"/>
</dbReference>
<dbReference type="GO" id="GO:0000981">
    <property type="term" value="F:DNA-binding transcription factor activity, RNA polymerase II-specific"/>
    <property type="evidence" value="ECO:0000318"/>
    <property type="project" value="GO_Central"/>
</dbReference>